<evidence type="ECO:0000313" key="2">
    <source>
        <dbReference type="EMBL" id="TPX07592.1"/>
    </source>
</evidence>
<reference evidence="2 3" key="1">
    <citation type="submission" date="2019-06" db="EMBL/GenBank/DDBJ databases">
        <title>Draft genome sequence of the filamentous fungus Phialemoniopsis curvata isolated from diesel fuel.</title>
        <authorList>
            <person name="Varaljay V.A."/>
            <person name="Lyon W.J."/>
            <person name="Crouch A.L."/>
            <person name="Drake C.E."/>
            <person name="Hollomon J.M."/>
            <person name="Nadeau L.J."/>
            <person name="Nunn H.S."/>
            <person name="Stevenson B.S."/>
            <person name="Bojanowski C.L."/>
            <person name="Crookes-Goodson W.J."/>
        </authorList>
    </citation>
    <scope>NUCLEOTIDE SEQUENCE [LARGE SCALE GENOMIC DNA]</scope>
    <source>
        <strain evidence="2 3">D216</strain>
    </source>
</reference>
<feature type="region of interest" description="Disordered" evidence="1">
    <location>
        <begin position="1"/>
        <end position="49"/>
    </location>
</feature>
<dbReference type="Proteomes" id="UP000319257">
    <property type="component" value="Unassembled WGS sequence"/>
</dbReference>
<dbReference type="RefSeq" id="XP_030989303.1">
    <property type="nucleotide sequence ID" value="XM_031133337.1"/>
</dbReference>
<accession>A0A507AFW7</accession>
<evidence type="ECO:0000256" key="1">
    <source>
        <dbReference type="SAM" id="MobiDB-lite"/>
    </source>
</evidence>
<organism evidence="2 3">
    <name type="scientific">Thyridium curvatum</name>
    <dbReference type="NCBI Taxonomy" id="1093900"/>
    <lineage>
        <taxon>Eukaryota</taxon>
        <taxon>Fungi</taxon>
        <taxon>Dikarya</taxon>
        <taxon>Ascomycota</taxon>
        <taxon>Pezizomycotina</taxon>
        <taxon>Sordariomycetes</taxon>
        <taxon>Sordariomycetidae</taxon>
        <taxon>Thyridiales</taxon>
        <taxon>Thyridiaceae</taxon>
        <taxon>Thyridium</taxon>
    </lineage>
</organism>
<feature type="compositionally biased region" description="Low complexity" evidence="1">
    <location>
        <begin position="1"/>
        <end position="11"/>
    </location>
</feature>
<protein>
    <submittedName>
        <fullName evidence="2">Uncharacterized protein</fullName>
    </submittedName>
</protein>
<evidence type="ECO:0000313" key="3">
    <source>
        <dbReference type="Proteomes" id="UP000319257"/>
    </source>
</evidence>
<gene>
    <name evidence="2" type="ORF">E0L32_010691</name>
</gene>
<keyword evidence="3" id="KW-1185">Reference proteome</keyword>
<sequence>MASPVPNTTGDPLPPPTDDNTCVQADFKTVSPAAPRTADLPVSTKDMNPTPPLAPEVEKALAFLLEASIAPCHPTESKVENAHILLSPSHSLQLEKVLSSPQKLGPSYEHVRYSYDSNTGILSINEVPSHLHELVRDKIRDLINEKLKLIRKRDDVRGAYMRQIRTCNSNPITIMKAGNEDSDSASEGDRLIDLKQHPDAQFRHLKGRCPGVVIEVSISQKWEDVRVKAYKLLVKSQGHVGTVINVDYPDHLNSREATLSVWRRTWENGMMSPREDLIREVQSCPFIRSLATADYEPAMQQICRPDGTPVTTDKALCISLHDFASPELHGKTEDLVLSFPYRDLGTAVARARRVADEWTKVDNVDPKPVPVDMTAIPAEVAAAFALDPEMD</sequence>
<dbReference type="InParanoid" id="A0A507AFW7"/>
<comment type="caution">
    <text evidence="2">The sequence shown here is derived from an EMBL/GenBank/DDBJ whole genome shotgun (WGS) entry which is preliminary data.</text>
</comment>
<dbReference type="GeneID" id="41978138"/>
<proteinExistence type="predicted"/>
<name>A0A507AFW7_9PEZI</name>
<dbReference type="OrthoDB" id="3485856at2759"/>
<dbReference type="EMBL" id="SKBQ01000089">
    <property type="protein sequence ID" value="TPX07592.1"/>
    <property type="molecule type" value="Genomic_DNA"/>
</dbReference>
<dbReference type="AlphaFoldDB" id="A0A507AFW7"/>